<protein>
    <submittedName>
        <fullName evidence="2">Uncharacterized protein</fullName>
    </submittedName>
</protein>
<evidence type="ECO:0000313" key="3">
    <source>
        <dbReference type="Proteomes" id="UP001488838"/>
    </source>
</evidence>
<accession>A0AAW0H3Y5</accession>
<evidence type="ECO:0000256" key="1">
    <source>
        <dbReference type="SAM" id="MobiDB-lite"/>
    </source>
</evidence>
<comment type="caution">
    <text evidence="2">The sequence shown here is derived from an EMBL/GenBank/DDBJ whole genome shotgun (WGS) entry which is preliminary data.</text>
</comment>
<feature type="region of interest" description="Disordered" evidence="1">
    <location>
        <begin position="103"/>
        <end position="124"/>
    </location>
</feature>
<gene>
    <name evidence="2" type="ORF">U0070_011755</name>
</gene>
<evidence type="ECO:0000313" key="2">
    <source>
        <dbReference type="EMBL" id="KAK7796394.1"/>
    </source>
</evidence>
<dbReference type="EMBL" id="JBBHLL010001218">
    <property type="protein sequence ID" value="KAK7796394.1"/>
    <property type="molecule type" value="Genomic_DNA"/>
</dbReference>
<proteinExistence type="predicted"/>
<organism evidence="2 3">
    <name type="scientific">Myodes glareolus</name>
    <name type="common">Bank vole</name>
    <name type="synonym">Clethrionomys glareolus</name>
    <dbReference type="NCBI Taxonomy" id="447135"/>
    <lineage>
        <taxon>Eukaryota</taxon>
        <taxon>Metazoa</taxon>
        <taxon>Chordata</taxon>
        <taxon>Craniata</taxon>
        <taxon>Vertebrata</taxon>
        <taxon>Euteleostomi</taxon>
        <taxon>Mammalia</taxon>
        <taxon>Eutheria</taxon>
        <taxon>Euarchontoglires</taxon>
        <taxon>Glires</taxon>
        <taxon>Rodentia</taxon>
        <taxon>Myomorpha</taxon>
        <taxon>Muroidea</taxon>
        <taxon>Cricetidae</taxon>
        <taxon>Arvicolinae</taxon>
        <taxon>Myodes</taxon>
    </lineage>
</organism>
<sequence length="146" mass="16836">MMTNERNELRTILANYTNNDVNNSASEGKDTDEGKVGMLREDNRKLQQEQIYLQESCEETKRLCEEDLQKVEHLQHELELTTAQEESLLQMELRQAGAYVPSKRATTELHSHQPRDSRRQVPLSPAHLDFLSTVTRTFRLSHAGLS</sequence>
<dbReference type="AlphaFoldDB" id="A0AAW0H3Y5"/>
<reference evidence="2 3" key="1">
    <citation type="journal article" date="2023" name="bioRxiv">
        <title>Conserved and derived expression patterns and positive selection on dental genes reveal complex evolutionary context of ever-growing rodent molars.</title>
        <authorList>
            <person name="Calamari Z.T."/>
            <person name="Song A."/>
            <person name="Cohen E."/>
            <person name="Akter M."/>
            <person name="Roy R.D."/>
            <person name="Hallikas O."/>
            <person name="Christensen M.M."/>
            <person name="Li P."/>
            <person name="Marangoni P."/>
            <person name="Jernvall J."/>
            <person name="Klein O.D."/>
        </authorList>
    </citation>
    <scope>NUCLEOTIDE SEQUENCE [LARGE SCALE GENOMIC DNA]</scope>
    <source>
        <strain evidence="2">V071</strain>
    </source>
</reference>
<dbReference type="Proteomes" id="UP001488838">
    <property type="component" value="Unassembled WGS sequence"/>
</dbReference>
<name>A0AAW0H3Y5_MYOGA</name>
<keyword evidence="3" id="KW-1185">Reference proteome</keyword>
<feature type="compositionally biased region" description="Basic and acidic residues" evidence="1">
    <location>
        <begin position="105"/>
        <end position="119"/>
    </location>
</feature>